<dbReference type="PROSITE" id="PS00166">
    <property type="entry name" value="ENOYL_COA_HYDRATASE"/>
    <property type="match status" value="1"/>
</dbReference>
<dbReference type="PANTHER" id="PTHR11941:SF169">
    <property type="entry name" value="(7AS)-7A-METHYL-1,5-DIOXO-2,3,5,6,7,7A-HEXAHYDRO-1H-INDENE-CARBOXYL-COA HYDROLASE"/>
    <property type="match status" value="1"/>
</dbReference>
<gene>
    <name evidence="9" type="ORF">J2S39_001996</name>
</gene>
<proteinExistence type="inferred from homology"/>
<evidence type="ECO:0000256" key="5">
    <source>
        <dbReference type="ARBA" id="ARBA00023239"/>
    </source>
</evidence>
<dbReference type="InterPro" id="IPR018376">
    <property type="entry name" value="Enoyl-CoA_hyd/isom_CS"/>
</dbReference>
<protein>
    <submittedName>
        <fullName evidence="9">Enoyl-CoA hydratase</fullName>
        <ecNumber evidence="9">4.2.1.17</ecNumber>
    </submittedName>
</protein>
<name>A0ABU1ZZZ3_9CORY</name>
<dbReference type="CDD" id="cd06558">
    <property type="entry name" value="crotonase-like"/>
    <property type="match status" value="1"/>
</dbReference>
<keyword evidence="4" id="KW-0443">Lipid metabolism</keyword>
<evidence type="ECO:0000256" key="7">
    <source>
        <dbReference type="ARBA" id="ARBA00023717"/>
    </source>
</evidence>
<evidence type="ECO:0000256" key="3">
    <source>
        <dbReference type="ARBA" id="ARBA00022832"/>
    </source>
</evidence>
<keyword evidence="10" id="KW-1185">Reference proteome</keyword>
<keyword evidence="5 9" id="KW-0456">Lyase</keyword>
<dbReference type="GO" id="GO:0004300">
    <property type="term" value="F:enoyl-CoA hydratase activity"/>
    <property type="evidence" value="ECO:0007669"/>
    <property type="project" value="UniProtKB-EC"/>
</dbReference>
<sequence length="246" mass="25973">MTEEQLVLSRRLDEGRVSLLTLNRDAKRNALSVELCRAVEEALRDCLDSGARAVVLTAAGSVFSAGADLAEKDFAGELYPALEHLMTAIRRHPTVVIAAVDGPAIGAGAMLAMACDVRVVGPDASFRIPVTDMAIGVDEDTVTALNSLVGGSRARAMLLLGTELDAEAALDSGFAMFPGDAGAALDLARQAARKAPLTVAQLKMEFAGSFSATERADARAAAWNSEDFREVGLARVEKRPPHFHGR</sequence>
<dbReference type="Proteomes" id="UP001180840">
    <property type="component" value="Unassembled WGS sequence"/>
</dbReference>
<dbReference type="EC" id="4.2.1.17" evidence="9"/>
<reference evidence="9" key="1">
    <citation type="submission" date="2023-07" db="EMBL/GenBank/DDBJ databases">
        <title>Sequencing the genomes of 1000 actinobacteria strains.</title>
        <authorList>
            <person name="Klenk H.-P."/>
        </authorList>
    </citation>
    <scope>NUCLEOTIDE SEQUENCE</scope>
    <source>
        <strain evidence="9">DSM 107476</strain>
    </source>
</reference>
<evidence type="ECO:0000256" key="8">
    <source>
        <dbReference type="RuleBase" id="RU003707"/>
    </source>
</evidence>
<keyword evidence="3" id="KW-0276">Fatty acid metabolism</keyword>
<evidence type="ECO:0000313" key="10">
    <source>
        <dbReference type="Proteomes" id="UP001180840"/>
    </source>
</evidence>
<comment type="caution">
    <text evidence="9">The sequence shown here is derived from an EMBL/GenBank/DDBJ whole genome shotgun (WGS) entry which is preliminary data.</text>
</comment>
<accession>A0ABU1ZZZ3</accession>
<dbReference type="Pfam" id="PF00378">
    <property type="entry name" value="ECH_1"/>
    <property type="match status" value="1"/>
</dbReference>
<evidence type="ECO:0000313" key="9">
    <source>
        <dbReference type="EMBL" id="MDR7330320.1"/>
    </source>
</evidence>
<evidence type="ECO:0000256" key="2">
    <source>
        <dbReference type="ARBA" id="ARBA00005254"/>
    </source>
</evidence>
<comment type="catalytic activity">
    <reaction evidence="7">
        <text>a 4-saturated-(3S)-3-hydroxyacyl-CoA = a (3E)-enoyl-CoA + H2O</text>
        <dbReference type="Rhea" id="RHEA:20724"/>
        <dbReference type="ChEBI" id="CHEBI:15377"/>
        <dbReference type="ChEBI" id="CHEBI:58521"/>
        <dbReference type="ChEBI" id="CHEBI:137480"/>
        <dbReference type="EC" id="4.2.1.17"/>
    </reaction>
</comment>
<dbReference type="InterPro" id="IPR029045">
    <property type="entry name" value="ClpP/crotonase-like_dom_sf"/>
</dbReference>
<evidence type="ECO:0000256" key="1">
    <source>
        <dbReference type="ARBA" id="ARBA00002994"/>
    </source>
</evidence>
<comment type="catalytic activity">
    <reaction evidence="6">
        <text>a (3S)-3-hydroxyacyl-CoA = a (2E)-enoyl-CoA + H2O</text>
        <dbReference type="Rhea" id="RHEA:16105"/>
        <dbReference type="ChEBI" id="CHEBI:15377"/>
        <dbReference type="ChEBI" id="CHEBI:57318"/>
        <dbReference type="ChEBI" id="CHEBI:58856"/>
        <dbReference type="EC" id="4.2.1.17"/>
    </reaction>
</comment>
<evidence type="ECO:0000256" key="4">
    <source>
        <dbReference type="ARBA" id="ARBA00023098"/>
    </source>
</evidence>
<dbReference type="Gene3D" id="3.90.226.10">
    <property type="entry name" value="2-enoyl-CoA Hydratase, Chain A, domain 1"/>
    <property type="match status" value="1"/>
</dbReference>
<comment type="function">
    <text evidence="1">Could possibly oxidize fatty acids using specific components.</text>
</comment>
<dbReference type="RefSeq" id="WP_290195886.1">
    <property type="nucleotide sequence ID" value="NZ_CP047654.1"/>
</dbReference>
<dbReference type="EMBL" id="JAVDXZ010000001">
    <property type="protein sequence ID" value="MDR7330320.1"/>
    <property type="molecule type" value="Genomic_DNA"/>
</dbReference>
<organism evidence="9 10">
    <name type="scientific">Corynebacterium guangdongense</name>
    <dbReference type="NCBI Taxonomy" id="1783348"/>
    <lineage>
        <taxon>Bacteria</taxon>
        <taxon>Bacillati</taxon>
        <taxon>Actinomycetota</taxon>
        <taxon>Actinomycetes</taxon>
        <taxon>Mycobacteriales</taxon>
        <taxon>Corynebacteriaceae</taxon>
        <taxon>Corynebacterium</taxon>
    </lineage>
</organism>
<dbReference type="SUPFAM" id="SSF52096">
    <property type="entry name" value="ClpP/crotonase"/>
    <property type="match status" value="1"/>
</dbReference>
<comment type="similarity">
    <text evidence="2 8">Belongs to the enoyl-CoA hydratase/isomerase family.</text>
</comment>
<dbReference type="InterPro" id="IPR001753">
    <property type="entry name" value="Enoyl-CoA_hydra/iso"/>
</dbReference>
<dbReference type="PANTHER" id="PTHR11941">
    <property type="entry name" value="ENOYL-COA HYDRATASE-RELATED"/>
    <property type="match status" value="1"/>
</dbReference>
<evidence type="ECO:0000256" key="6">
    <source>
        <dbReference type="ARBA" id="ARBA00023709"/>
    </source>
</evidence>